<accession>A0A4Y3TU49</accession>
<dbReference type="OrthoDB" id="9774125at2"/>
<gene>
    <name evidence="2" type="ORF">APE01nite_11590</name>
</gene>
<reference evidence="2 3" key="1">
    <citation type="submission" date="2019-06" db="EMBL/GenBank/DDBJ databases">
        <title>Whole genome shotgun sequence of Acetobacter peroxydans NBRC 13755.</title>
        <authorList>
            <person name="Hosoyama A."/>
            <person name="Uohara A."/>
            <person name="Ohji S."/>
            <person name="Ichikawa N."/>
        </authorList>
    </citation>
    <scope>NUCLEOTIDE SEQUENCE [LARGE SCALE GENOMIC DNA]</scope>
    <source>
        <strain evidence="2 3">NBRC 13755</strain>
    </source>
</reference>
<evidence type="ECO:0000313" key="3">
    <source>
        <dbReference type="Proteomes" id="UP000317730"/>
    </source>
</evidence>
<name>A0A4Y3TU49_9PROT</name>
<organism evidence="2 3">
    <name type="scientific">Acetobacter peroxydans</name>
    <dbReference type="NCBI Taxonomy" id="104098"/>
    <lineage>
        <taxon>Bacteria</taxon>
        <taxon>Pseudomonadati</taxon>
        <taxon>Pseudomonadota</taxon>
        <taxon>Alphaproteobacteria</taxon>
        <taxon>Acetobacterales</taxon>
        <taxon>Acetobacteraceae</taxon>
        <taxon>Acetobacter</taxon>
    </lineage>
</organism>
<feature type="domain" description="DUF4015" evidence="1">
    <location>
        <begin position="74"/>
        <end position="384"/>
    </location>
</feature>
<sequence>MVDSVTGAPISDGTAILGNQQVATDTSGRFHLDGAAGSVFLRAPGYRAATVEVTPGNTTPEIATQRLDPFTPRALYLTVYGIGSNVLRGAALNLIRDGGANALVIDVKGDRGLVPYPSGIALVNAGGARQLTTIPDLPTLVRTLHACGIYLIARIVTFKDQPLATLRPDLAVRDASGGVFHDREGLSWTDPLRPEVRRYNIAIAVEAAAAGFDEIQFDYLRFPDSPQRLRFSEAVGPDERVAAISSFLGEARQALRPWNVYLAADIFGYVCWNSDDSGIGQRLDTVVQNVDYLSPMLYPSGFQFGIPGFRDPVSHPYEIVYRSLETARARLGVSPKRFRPWLQAFRDYAFDRRAFGAVEVKAQISAAMDFGSDGWMLWNPGNKYDGAGLVALGRDGEEAHGASTSDPQSCH</sequence>
<dbReference type="SUPFAM" id="SSF51445">
    <property type="entry name" value="(Trans)glycosidases"/>
    <property type="match status" value="1"/>
</dbReference>
<proteinExistence type="predicted"/>
<dbReference type="InterPro" id="IPR017853">
    <property type="entry name" value="GH"/>
</dbReference>
<comment type="caution">
    <text evidence="2">The sequence shown here is derived from an EMBL/GenBank/DDBJ whole genome shotgun (WGS) entry which is preliminary data.</text>
</comment>
<evidence type="ECO:0000313" key="2">
    <source>
        <dbReference type="EMBL" id="GEB85362.1"/>
    </source>
</evidence>
<dbReference type="Gene3D" id="3.20.20.80">
    <property type="entry name" value="Glycosidases"/>
    <property type="match status" value="1"/>
</dbReference>
<dbReference type="Proteomes" id="UP000317730">
    <property type="component" value="Unassembled WGS sequence"/>
</dbReference>
<dbReference type="EMBL" id="BJMV01000005">
    <property type="protein sequence ID" value="GEB85362.1"/>
    <property type="molecule type" value="Genomic_DNA"/>
</dbReference>
<keyword evidence="3" id="KW-1185">Reference proteome</keyword>
<dbReference type="InterPro" id="IPR025275">
    <property type="entry name" value="DUF4015"/>
</dbReference>
<dbReference type="Pfam" id="PF13200">
    <property type="entry name" value="DUF4015"/>
    <property type="match status" value="1"/>
</dbReference>
<evidence type="ECO:0000259" key="1">
    <source>
        <dbReference type="Pfam" id="PF13200"/>
    </source>
</evidence>
<dbReference type="AlphaFoldDB" id="A0A4Y3TU49"/>
<protein>
    <recommendedName>
        <fullName evidence="1">DUF4015 domain-containing protein</fullName>
    </recommendedName>
</protein>